<accession>A0A7W9LWE2</accession>
<dbReference type="Proteomes" id="UP000590647">
    <property type="component" value="Unassembled WGS sequence"/>
</dbReference>
<keyword evidence="3" id="KW-1185">Reference proteome</keyword>
<feature type="region of interest" description="Disordered" evidence="1">
    <location>
        <begin position="1"/>
        <end position="26"/>
    </location>
</feature>
<organism evidence="2 3">
    <name type="scientific">Streptomyces caelestis</name>
    <dbReference type="NCBI Taxonomy" id="36816"/>
    <lineage>
        <taxon>Bacteria</taxon>
        <taxon>Bacillati</taxon>
        <taxon>Actinomycetota</taxon>
        <taxon>Actinomycetes</taxon>
        <taxon>Kitasatosporales</taxon>
        <taxon>Streptomycetaceae</taxon>
        <taxon>Streptomyces</taxon>
    </lineage>
</organism>
<dbReference type="SUPFAM" id="SSF50129">
    <property type="entry name" value="GroES-like"/>
    <property type="match status" value="1"/>
</dbReference>
<evidence type="ECO:0000256" key="1">
    <source>
        <dbReference type="SAM" id="MobiDB-lite"/>
    </source>
</evidence>
<dbReference type="Gene3D" id="3.90.180.10">
    <property type="entry name" value="Medium-chain alcohol dehydrogenases, catalytic domain"/>
    <property type="match status" value="1"/>
</dbReference>
<protein>
    <submittedName>
        <fullName evidence="2">D-arabinose 1-dehydrogenase-like Zn-dependent alcohol dehydrogenase</fullName>
    </submittedName>
</protein>
<reference evidence="2 3" key="1">
    <citation type="submission" date="2020-08" db="EMBL/GenBank/DDBJ databases">
        <title>Sequencing the genomes of 1000 actinobacteria strains.</title>
        <authorList>
            <person name="Klenk H.-P."/>
        </authorList>
    </citation>
    <scope>NUCLEOTIDE SEQUENCE [LARGE SCALE GENOMIC DNA]</scope>
    <source>
        <strain evidence="2 3">DSM 40084</strain>
    </source>
</reference>
<evidence type="ECO:0000313" key="2">
    <source>
        <dbReference type="EMBL" id="MBB5798626.1"/>
    </source>
</evidence>
<sequence>MSTTVNAFGTHEAGKPLGPVTSERRDVGPHDVKLDILYCGICQ</sequence>
<dbReference type="RefSeq" id="WP_260423378.1">
    <property type="nucleotide sequence ID" value="NZ_JACHNE010000001.1"/>
</dbReference>
<dbReference type="InterPro" id="IPR011032">
    <property type="entry name" value="GroES-like_sf"/>
</dbReference>
<gene>
    <name evidence="2" type="ORF">HDA41_006590</name>
</gene>
<dbReference type="EMBL" id="JACHNE010000001">
    <property type="protein sequence ID" value="MBB5798626.1"/>
    <property type="molecule type" value="Genomic_DNA"/>
</dbReference>
<comment type="caution">
    <text evidence="2">The sequence shown here is derived from an EMBL/GenBank/DDBJ whole genome shotgun (WGS) entry which is preliminary data.</text>
</comment>
<name>A0A7W9LWE2_9ACTN</name>
<dbReference type="AlphaFoldDB" id="A0A7W9LWE2"/>
<proteinExistence type="predicted"/>
<evidence type="ECO:0000313" key="3">
    <source>
        <dbReference type="Proteomes" id="UP000590647"/>
    </source>
</evidence>